<reference evidence="3" key="1">
    <citation type="journal article" date="2014" name="Sci. Data">
        <title>Genomes of diverse isolates of the marine cyanobacterium Prochlorococcus.</title>
        <authorList>
            <person name="Biller S."/>
            <person name="Berube P."/>
            <person name="Thompson J."/>
            <person name="Kelly L."/>
            <person name="Roggensack S."/>
            <person name="Awad L."/>
            <person name="Roache-Johnson K."/>
            <person name="Ding H."/>
            <person name="Giovannoni S.J."/>
            <person name="Moore L.R."/>
            <person name="Chisholm S.W."/>
        </authorList>
    </citation>
    <scope>NUCLEOTIDE SEQUENCE [LARGE SCALE GENOMIC DNA]</scope>
    <source>
        <strain evidence="3">SB</strain>
    </source>
</reference>
<evidence type="ECO:0000256" key="1">
    <source>
        <dbReference type="SAM" id="Phobius"/>
    </source>
</evidence>
<dbReference type="AlphaFoldDB" id="A0A0A2B5F1"/>
<dbReference type="Proteomes" id="UP000030345">
    <property type="component" value="Unassembled WGS sequence"/>
</dbReference>
<dbReference type="STRING" id="59926.EV02_1724"/>
<dbReference type="eggNOG" id="COG0125">
    <property type="taxonomic scope" value="Bacteria"/>
</dbReference>
<dbReference type="InterPro" id="IPR027417">
    <property type="entry name" value="P-loop_NTPase"/>
</dbReference>
<keyword evidence="1" id="KW-0812">Transmembrane</keyword>
<proteinExistence type="predicted"/>
<dbReference type="Gene3D" id="3.40.50.300">
    <property type="entry name" value="P-loop containing nucleotide triphosphate hydrolases"/>
    <property type="match status" value="1"/>
</dbReference>
<evidence type="ECO:0008006" key="4">
    <source>
        <dbReference type="Google" id="ProtNLM"/>
    </source>
</evidence>
<protein>
    <recommendedName>
        <fullName evidence="4">Thymidylate kinase-like domain-containing protein</fullName>
    </recommendedName>
</protein>
<dbReference type="SUPFAM" id="SSF52540">
    <property type="entry name" value="P-loop containing nucleoside triphosphate hydrolases"/>
    <property type="match status" value="1"/>
</dbReference>
<gene>
    <name evidence="2" type="ORF">EV02_1724</name>
</gene>
<dbReference type="EMBL" id="JNAS01000002">
    <property type="protein sequence ID" value="KGG09046.1"/>
    <property type="molecule type" value="Genomic_DNA"/>
</dbReference>
<comment type="caution">
    <text evidence="2">The sequence shown here is derived from an EMBL/GenBank/DDBJ whole genome shotgun (WGS) entry which is preliminary data.</text>
</comment>
<keyword evidence="1" id="KW-0472">Membrane</keyword>
<evidence type="ECO:0000313" key="2">
    <source>
        <dbReference type="EMBL" id="KGG09046.1"/>
    </source>
</evidence>
<organism evidence="2 3">
    <name type="scientific">Prochlorococcus marinus str. SB</name>
    <dbReference type="NCBI Taxonomy" id="59926"/>
    <lineage>
        <taxon>Bacteria</taxon>
        <taxon>Bacillati</taxon>
        <taxon>Cyanobacteriota</taxon>
        <taxon>Cyanophyceae</taxon>
        <taxon>Synechococcales</taxon>
        <taxon>Prochlorococcaceae</taxon>
        <taxon>Prochlorococcus</taxon>
    </lineage>
</organism>
<sequence>MFMKTKYKFRELSGEGKLFVNNIFSSFNQKKIGYVVLRGYEQLPNAISNDIDLGIVKRDKNISLDQIYKAANNSNFKLIQFNEKYNFLQLIFTSNAIIDVIKIDIWTELDYKGLRFAHLEKIINNFIEYRGIKIAKPLHELEVTLTKELLHNGILKKDKFSLFREKLKNVDINITQSCLISHISNMIQEILKTRSYQSLNSNKLIRLFFFFYLKKNVFNTIILFSKYLFYQIKFSISKKGKFIVFIGPDGSGKTTISEYLLDKSFFIETIYKKKKYFHGRYSFLPDLKVFLKRNNNIFKDEKYDFTLKINDHLKKNKIGKLRTNIYLLYYLFDFLLGNFFLFFVRRTNTILIADRFWYDFFIQKYYLKHFKIFKFLYKNLLSKPDYLFFLKSNPEVIKSRKNELSFEEIKYQQQSIEKLIIQNYLCENVYIISSSEEIENTIKKVLDLIF</sequence>
<accession>A0A0A2B5F1</accession>
<evidence type="ECO:0000313" key="3">
    <source>
        <dbReference type="Proteomes" id="UP000030345"/>
    </source>
</evidence>
<name>A0A0A2B5F1_PROMR</name>
<keyword evidence="1" id="KW-1133">Transmembrane helix</keyword>
<feature type="transmembrane region" description="Helical" evidence="1">
    <location>
        <begin position="325"/>
        <end position="344"/>
    </location>
</feature>